<evidence type="ECO:0000313" key="4">
    <source>
        <dbReference type="Proteomes" id="UP000188354"/>
    </source>
</evidence>
<feature type="domain" description="MATH" evidence="2">
    <location>
        <begin position="136"/>
        <end position="187"/>
    </location>
</feature>
<feature type="domain" description="MATH" evidence="2">
    <location>
        <begin position="228"/>
        <end position="361"/>
    </location>
</feature>
<dbReference type="PROSITE" id="PS50144">
    <property type="entry name" value="MATH"/>
    <property type="match status" value="4"/>
</dbReference>
<accession>A0A1J7GZ89</accession>
<organism evidence="3 4">
    <name type="scientific">Lupinus angustifolius</name>
    <name type="common">Narrow-leaved blue lupine</name>
    <dbReference type="NCBI Taxonomy" id="3871"/>
    <lineage>
        <taxon>Eukaryota</taxon>
        <taxon>Viridiplantae</taxon>
        <taxon>Streptophyta</taxon>
        <taxon>Embryophyta</taxon>
        <taxon>Tracheophyta</taxon>
        <taxon>Spermatophyta</taxon>
        <taxon>Magnoliopsida</taxon>
        <taxon>eudicotyledons</taxon>
        <taxon>Gunneridae</taxon>
        <taxon>Pentapetalae</taxon>
        <taxon>rosids</taxon>
        <taxon>fabids</taxon>
        <taxon>Fabales</taxon>
        <taxon>Fabaceae</taxon>
        <taxon>Papilionoideae</taxon>
        <taxon>50 kb inversion clade</taxon>
        <taxon>genistoids sensu lato</taxon>
        <taxon>core genistoids</taxon>
        <taxon>Genisteae</taxon>
        <taxon>Lupinus</taxon>
    </lineage>
</organism>
<keyword evidence="1" id="KW-0732">Signal</keyword>
<reference evidence="3 4" key="1">
    <citation type="journal article" date="2017" name="Plant Biotechnol. J.">
        <title>A comprehensive draft genome sequence for lupin (Lupinus angustifolius), an emerging health food: insights into plant-microbe interactions and legume evolution.</title>
        <authorList>
            <person name="Hane J.K."/>
            <person name="Ming Y."/>
            <person name="Kamphuis L.G."/>
            <person name="Nelson M.N."/>
            <person name="Garg G."/>
            <person name="Atkins C.A."/>
            <person name="Bayer P.E."/>
            <person name="Bravo A."/>
            <person name="Bringans S."/>
            <person name="Cannon S."/>
            <person name="Edwards D."/>
            <person name="Foley R."/>
            <person name="Gao L.L."/>
            <person name="Harrison M.J."/>
            <person name="Huang W."/>
            <person name="Hurgobin B."/>
            <person name="Li S."/>
            <person name="Liu C.W."/>
            <person name="McGrath A."/>
            <person name="Morahan G."/>
            <person name="Murray J."/>
            <person name="Weller J."/>
            <person name="Jian J."/>
            <person name="Singh K.B."/>
        </authorList>
    </citation>
    <scope>NUCLEOTIDE SEQUENCE [LARGE SCALE GENOMIC DNA]</scope>
    <source>
        <strain evidence="4">cv. Tanjil</strain>
        <tissue evidence="3">Whole plant</tissue>
    </source>
</reference>
<dbReference type="Pfam" id="PF22486">
    <property type="entry name" value="MATH_2"/>
    <property type="match status" value="4"/>
</dbReference>
<dbReference type="SMART" id="SM00061">
    <property type="entry name" value="MATH"/>
    <property type="match status" value="3"/>
</dbReference>
<dbReference type="Gramene" id="OIV95416">
    <property type="protein sequence ID" value="OIV95416"/>
    <property type="gene ID" value="TanjilG_06285"/>
</dbReference>
<protein>
    <recommendedName>
        <fullName evidence="2">MATH domain-containing protein</fullName>
    </recommendedName>
</protein>
<dbReference type="STRING" id="3871.A0A1J7GZ89"/>
<dbReference type="EMBL" id="CM007376">
    <property type="protein sequence ID" value="OIV95416.1"/>
    <property type="molecule type" value="Genomic_DNA"/>
</dbReference>
<evidence type="ECO:0000313" key="3">
    <source>
        <dbReference type="EMBL" id="OIV95416.1"/>
    </source>
</evidence>
<feature type="chain" id="PRO_5012724130" description="MATH domain-containing protein" evidence="1">
    <location>
        <begin position="23"/>
        <end position="524"/>
    </location>
</feature>
<feature type="domain" description="MATH" evidence="2">
    <location>
        <begin position="1"/>
        <end position="116"/>
    </location>
</feature>
<feature type="domain" description="MATH" evidence="2">
    <location>
        <begin position="381"/>
        <end position="513"/>
    </location>
</feature>
<dbReference type="PANTHER" id="PTHR46162">
    <property type="entry name" value="TRAF-LIKE FAMILY PROTEIN"/>
    <property type="match status" value="1"/>
</dbReference>
<dbReference type="InterPro" id="IPR008974">
    <property type="entry name" value="TRAF-like"/>
</dbReference>
<dbReference type="AlphaFoldDB" id="A0A1J7GZ89"/>
<keyword evidence="4" id="KW-1185">Reference proteome</keyword>
<sequence>MAAFTFIITLFLIFDFDHPTSLHIYPNGNKKENGHDHVSIYLVLKDKSSPPIDAIVNFSIYNFLENEYVTTQDLSVRRFNVLRSKWGVSKFIHHESLKDPLKGFLFDDSCVFGVEVFVLNTTIQGECISIFRRSVNVSYSRKFDNFSNADVGGYKSPPFFTGKYKWNIIFYPRGIVERNIAYFSLYLCLDISTLPASSNPKVFVEYTLRANDQYHGQHYQLKRRKAPPSHYSVKIQSFSLFSKNSLGKYESEEFEAADYKWNLIIYPNGNENADGQDHVSIYLVLRDQSSLPAGEDVNAIVNFYVYNFLEDEYITTQDSSVRRFNVLKSDWGVSKFLDHATLNDPSKGYLIDDTCVFGVDVFVLNTKIKGECITMLEVPRVVSHSWKFDKFSGADLISYCSQPFFAGNYKWKIKFYPNGCGESHGTAISLFLNLDLSSLSTSSNHKVLAKFTLRVKDSKNGKLYQRPEGLSHWYAFSNSCCAWGFSHFLPLARFKDPSVGFLGNDSCILEADVEVLGVVAPLRK</sequence>
<gene>
    <name evidence="3" type="ORF">TanjilG_06285</name>
</gene>
<evidence type="ECO:0000256" key="1">
    <source>
        <dbReference type="SAM" id="SignalP"/>
    </source>
</evidence>
<dbReference type="CDD" id="cd00121">
    <property type="entry name" value="MATH"/>
    <property type="match status" value="4"/>
</dbReference>
<feature type="signal peptide" evidence="1">
    <location>
        <begin position="1"/>
        <end position="22"/>
    </location>
</feature>
<dbReference type="PANTHER" id="PTHR46162:SF9">
    <property type="entry name" value="MATH DOMAIN-CONTAINING PROTEIN"/>
    <property type="match status" value="1"/>
</dbReference>
<dbReference type="SUPFAM" id="SSF49599">
    <property type="entry name" value="TRAF domain-like"/>
    <property type="match status" value="4"/>
</dbReference>
<dbReference type="OMA" id="WTVNKFS"/>
<dbReference type="InterPro" id="IPR002083">
    <property type="entry name" value="MATH/TRAF_dom"/>
</dbReference>
<dbReference type="Proteomes" id="UP000188354">
    <property type="component" value="Chromosome LG16"/>
</dbReference>
<evidence type="ECO:0000259" key="2">
    <source>
        <dbReference type="PROSITE" id="PS50144"/>
    </source>
</evidence>
<proteinExistence type="predicted"/>
<dbReference type="Gene3D" id="2.60.210.10">
    <property type="entry name" value="Apoptosis, Tumor Necrosis Factor Receptor Associated Protein 2, Chain A"/>
    <property type="match status" value="4"/>
</dbReference>
<name>A0A1J7GZ89_LUPAN</name>